<dbReference type="AlphaFoldDB" id="A0A2P9ASY3"/>
<organism evidence="2 3">
    <name type="scientific">Mesorhizobium delmotii</name>
    <dbReference type="NCBI Taxonomy" id="1631247"/>
    <lineage>
        <taxon>Bacteria</taxon>
        <taxon>Pseudomonadati</taxon>
        <taxon>Pseudomonadota</taxon>
        <taxon>Alphaproteobacteria</taxon>
        <taxon>Hyphomicrobiales</taxon>
        <taxon>Phyllobacteriaceae</taxon>
        <taxon>Mesorhizobium</taxon>
    </lineage>
</organism>
<sequence>MAHAPAYSHANFISGFPEVEFGRGADGLLVARAGDTAFAMAPDRDGRHYLATGWRIRRPIAEWTRSDFYGHCGELADEAAFRAKVEENAGHSQEKRALARREIRSTANTP</sequence>
<protein>
    <submittedName>
        <fullName evidence="2">Uncharacterized protein</fullName>
    </submittedName>
</protein>
<proteinExistence type="predicted"/>
<reference evidence="3" key="1">
    <citation type="submission" date="2016-12" db="EMBL/GenBank/DDBJ databases">
        <authorList>
            <person name="Brunel B."/>
        </authorList>
    </citation>
    <scope>NUCLEOTIDE SEQUENCE [LARGE SCALE GENOMIC DNA]</scope>
</reference>
<evidence type="ECO:0000313" key="3">
    <source>
        <dbReference type="Proteomes" id="UP000245698"/>
    </source>
</evidence>
<accession>A0A2P9ASY3</accession>
<name>A0A2P9ASY3_9HYPH</name>
<keyword evidence="3" id="KW-1185">Reference proteome</keyword>
<gene>
    <name evidence="2" type="ORF">BQ8482_40043</name>
</gene>
<feature type="compositionally biased region" description="Basic and acidic residues" evidence="1">
    <location>
        <begin position="86"/>
        <end position="104"/>
    </location>
</feature>
<dbReference type="Proteomes" id="UP000245698">
    <property type="component" value="Unassembled WGS sequence"/>
</dbReference>
<dbReference type="EMBL" id="FUIG01000048">
    <property type="protein sequence ID" value="SJM34261.1"/>
    <property type="molecule type" value="Genomic_DNA"/>
</dbReference>
<feature type="region of interest" description="Disordered" evidence="1">
    <location>
        <begin position="86"/>
        <end position="110"/>
    </location>
</feature>
<evidence type="ECO:0000313" key="2">
    <source>
        <dbReference type="EMBL" id="SJM34261.1"/>
    </source>
</evidence>
<evidence type="ECO:0000256" key="1">
    <source>
        <dbReference type="SAM" id="MobiDB-lite"/>
    </source>
</evidence>